<evidence type="ECO:0000313" key="2">
    <source>
        <dbReference type="Proteomes" id="UP000186601"/>
    </source>
</evidence>
<reference evidence="1 2" key="1">
    <citation type="submission" date="2018-02" db="EMBL/GenBank/DDBJ databases">
        <title>Genome sequence of the basidiomycete white-rot fungus Phlebia centrifuga.</title>
        <authorList>
            <person name="Granchi Z."/>
            <person name="Peng M."/>
            <person name="de Vries R.P."/>
            <person name="Hilden K."/>
            <person name="Makela M.R."/>
            <person name="Grigoriev I."/>
            <person name="Riley R."/>
        </authorList>
    </citation>
    <scope>NUCLEOTIDE SEQUENCE [LARGE SCALE GENOMIC DNA]</scope>
    <source>
        <strain evidence="1 2">FBCC195</strain>
    </source>
</reference>
<organism evidence="1 2">
    <name type="scientific">Hermanssonia centrifuga</name>
    <dbReference type="NCBI Taxonomy" id="98765"/>
    <lineage>
        <taxon>Eukaryota</taxon>
        <taxon>Fungi</taxon>
        <taxon>Dikarya</taxon>
        <taxon>Basidiomycota</taxon>
        <taxon>Agaricomycotina</taxon>
        <taxon>Agaricomycetes</taxon>
        <taxon>Polyporales</taxon>
        <taxon>Meruliaceae</taxon>
        <taxon>Hermanssonia</taxon>
    </lineage>
</organism>
<gene>
    <name evidence="1" type="ORF">PHLCEN_2v6197</name>
</gene>
<proteinExistence type="predicted"/>
<dbReference type="EMBL" id="MLYV02000601">
    <property type="protein sequence ID" value="PSR82022.1"/>
    <property type="molecule type" value="Genomic_DNA"/>
</dbReference>
<dbReference type="Proteomes" id="UP000186601">
    <property type="component" value="Unassembled WGS sequence"/>
</dbReference>
<keyword evidence="2" id="KW-1185">Reference proteome</keyword>
<accession>A0A2R6P0A1</accession>
<comment type="caution">
    <text evidence="1">The sequence shown here is derived from an EMBL/GenBank/DDBJ whole genome shotgun (WGS) entry which is preliminary data.</text>
</comment>
<name>A0A2R6P0A1_9APHY</name>
<dbReference type="AlphaFoldDB" id="A0A2R6P0A1"/>
<feature type="non-terminal residue" evidence="1">
    <location>
        <position position="1"/>
    </location>
</feature>
<protein>
    <submittedName>
        <fullName evidence="1">Uncharacterized protein</fullName>
    </submittedName>
</protein>
<sequence length="72" mass="8112">IPSSAADYSSYLIWRLQDTLHNVMRFEKNAKIFKVRSAAVVADEFQIMFVASLPGEDQANKVQIATRISRAP</sequence>
<evidence type="ECO:0000313" key="1">
    <source>
        <dbReference type="EMBL" id="PSR82022.1"/>
    </source>
</evidence>